<accession>A0A423FG35</accession>
<dbReference type="EMBL" id="MOAZ01000003">
    <property type="protein sequence ID" value="ROM56534.1"/>
    <property type="molecule type" value="Genomic_DNA"/>
</dbReference>
<dbReference type="Pfam" id="PF10593">
    <property type="entry name" value="Z1"/>
    <property type="match status" value="1"/>
</dbReference>
<comment type="caution">
    <text evidence="2">The sequence shown here is derived from an EMBL/GenBank/DDBJ whole genome shotgun (WGS) entry which is preliminary data.</text>
</comment>
<dbReference type="AlphaFoldDB" id="A0A423FG35"/>
<evidence type="ECO:0000313" key="2">
    <source>
        <dbReference type="EMBL" id="ROM56534.1"/>
    </source>
</evidence>
<dbReference type="Proteomes" id="UP000283389">
    <property type="component" value="Unassembled WGS sequence"/>
</dbReference>
<reference evidence="2 3" key="1">
    <citation type="submission" date="2016-10" db="EMBL/GenBank/DDBJ databases">
        <title>Comparative genome analysis of multiple Pseudomonas spp. focuses on biocontrol and plant growth promoting traits.</title>
        <authorList>
            <person name="Tao X.-Y."/>
            <person name="Taylor C.G."/>
        </authorList>
    </citation>
    <scope>NUCLEOTIDE SEQUENCE [LARGE SCALE GENOMIC DNA]</scope>
    <source>
        <strain evidence="2 3">36C8</strain>
    </source>
</reference>
<feature type="domain" description="Putative endonuclease Z1" evidence="1">
    <location>
        <begin position="406"/>
        <end position="636"/>
    </location>
</feature>
<name>A0A423FG35_9PSED</name>
<evidence type="ECO:0000259" key="1">
    <source>
        <dbReference type="Pfam" id="PF10593"/>
    </source>
</evidence>
<dbReference type="InterPro" id="IPR027417">
    <property type="entry name" value="P-loop_NTPase"/>
</dbReference>
<dbReference type="Gene3D" id="3.40.50.300">
    <property type="entry name" value="P-loop containing nucleotide triphosphate hydrolases"/>
    <property type="match status" value="1"/>
</dbReference>
<dbReference type="SUPFAM" id="SSF52540">
    <property type="entry name" value="P-loop containing nucleoside triphosphate hydrolases"/>
    <property type="match status" value="1"/>
</dbReference>
<dbReference type="RefSeq" id="WP_123474604.1">
    <property type="nucleotide sequence ID" value="NZ_MOAZ01000003.1"/>
</dbReference>
<organism evidence="2 3">
    <name type="scientific">Pseudomonas canadensis</name>
    <dbReference type="NCBI Taxonomy" id="915099"/>
    <lineage>
        <taxon>Bacteria</taxon>
        <taxon>Pseudomonadati</taxon>
        <taxon>Pseudomonadota</taxon>
        <taxon>Gammaproteobacteria</taxon>
        <taxon>Pseudomonadales</taxon>
        <taxon>Pseudomonadaceae</taxon>
        <taxon>Pseudomonas</taxon>
    </lineage>
</organism>
<protein>
    <recommendedName>
        <fullName evidence="1">Putative endonuclease Z1 domain-containing protein</fullName>
    </recommendedName>
</protein>
<gene>
    <name evidence="2" type="ORF">BK649_06145</name>
</gene>
<proteinExistence type="predicted"/>
<dbReference type="InterPro" id="IPR018310">
    <property type="entry name" value="Put_endonuclease_Z1-dom"/>
</dbReference>
<evidence type="ECO:0000313" key="3">
    <source>
        <dbReference type="Proteomes" id="UP000283389"/>
    </source>
</evidence>
<sequence length="913" mass="102111">MNKKNDDVLSPAAQRLEVAVATSLTVDSIPTEIEIYELASALRKIPLYTISDQEFESVIKKLHVALALDMGIGSYVEDEHDPWLQARKAQINPFYWARYRTDLIKQGWGAKVVASLDKVTDEILDLMGNPVGRTGWPRRGLVMGDVQSGKTSNYTGLICKAADAGYKLVILLTGTLESLRRQTQERLDAGFVGLDSSGVVNSNSRNRRRKEIGVGLINSTRSAGVFTSTVGDFRAVTVNQLGFRLRDYNEPVLLVVKKNKKIIENLTEWLINFNAENSGKIDLPLLLIDDEADNASINTNPKKATAINSGIRTLLNIFPRSSYVGFTATPFANVFINPETTNEMEGDDLFPRDFIYALDAPSNYLGASAIFGDNPKVDCLEEIDDAEASFPKGQQSESIIDEVPDSLMDAVKYFLLVNAIMDLRGGMPKHRSMLINVSHFTFIQDQVRDIIDFSLRSIQEDIRAYSSLSITEALNNNTINNLHSIYERYLKNRGFSWGEIQAALIAAALPVEVRSVNQRSGGASLNYALYKDNGLRVVAVGGNSLARGLTLEGLSVSYFYRTTQMYDALLQMGRWFGYRTGYEDLLKIWMPRETINWYSLISEATDELRGEVRRMQVLRLKPIDFGLRVRSHPDSLIITARNKMRHSEEIVHTLSISKESLESARLLSDSNAISSNHKAVQALILKLNALSSLRSQSYKIPVWIGVPKNIIVELLNGFISHPLNLKLQSRDLADFIEKSIDPKLEYWDVSIPSGNGDCFNVVPDFSLPTRRRKIEVDLEKRSLLVNEKKMRVGSASDEKIGLSKDEVLEAERIFRELPENNDKVNVPGKAYNEVRKRPLLLIHLVSPDFGGKQGVLLPESLKALVAVGLSFPELASGSKKMTYRINMVELRTLLATEVETFEGDESDDENVDD</sequence>